<evidence type="ECO:0000256" key="1">
    <source>
        <dbReference type="SAM" id="MobiDB-lite"/>
    </source>
</evidence>
<keyword evidence="3" id="KW-1185">Reference proteome</keyword>
<comment type="caution">
    <text evidence="2">The sequence shown here is derived from an EMBL/GenBank/DDBJ whole genome shotgun (WGS) entry which is preliminary data.</text>
</comment>
<sequence>MATLASRIQERASQFISEQAHLQSLQAELGIATSVLTDETKRTQECVRSLLDVSHDRFGIERKICDINQQIEAYSKLNTSLRTDTQRLEESARIAHEKLEDDINNVFAPHDSNIAVYCQALDSAIARSKRRRTEDKERCKNIQARIAILQIEEEQYWRETSQLETDINRLEVEEIQSDRVITSLGKKVQDSLSKRVSLRQSLRKGPCDTSSSDGDA</sequence>
<organism evidence="2 3">
    <name type="scientific">Cylindrotheca closterium</name>
    <dbReference type="NCBI Taxonomy" id="2856"/>
    <lineage>
        <taxon>Eukaryota</taxon>
        <taxon>Sar</taxon>
        <taxon>Stramenopiles</taxon>
        <taxon>Ochrophyta</taxon>
        <taxon>Bacillariophyta</taxon>
        <taxon>Bacillariophyceae</taxon>
        <taxon>Bacillariophycidae</taxon>
        <taxon>Bacillariales</taxon>
        <taxon>Bacillariaceae</taxon>
        <taxon>Cylindrotheca</taxon>
    </lineage>
</organism>
<dbReference type="AlphaFoldDB" id="A0AAD2FMB9"/>
<protein>
    <submittedName>
        <fullName evidence="2">Uncharacterized protein</fullName>
    </submittedName>
</protein>
<proteinExistence type="predicted"/>
<gene>
    <name evidence="2" type="ORF">CYCCA115_LOCUS9514</name>
</gene>
<feature type="region of interest" description="Disordered" evidence="1">
    <location>
        <begin position="197"/>
        <end position="216"/>
    </location>
</feature>
<dbReference type="Proteomes" id="UP001295423">
    <property type="component" value="Unassembled WGS sequence"/>
</dbReference>
<dbReference type="EMBL" id="CAKOGP040001380">
    <property type="protein sequence ID" value="CAJ1945369.1"/>
    <property type="molecule type" value="Genomic_DNA"/>
</dbReference>
<accession>A0AAD2FMB9</accession>
<evidence type="ECO:0000313" key="3">
    <source>
        <dbReference type="Proteomes" id="UP001295423"/>
    </source>
</evidence>
<reference evidence="2" key="1">
    <citation type="submission" date="2023-08" db="EMBL/GenBank/DDBJ databases">
        <authorList>
            <person name="Audoor S."/>
            <person name="Bilcke G."/>
        </authorList>
    </citation>
    <scope>NUCLEOTIDE SEQUENCE</scope>
</reference>
<name>A0AAD2FMB9_9STRA</name>
<evidence type="ECO:0000313" key="2">
    <source>
        <dbReference type="EMBL" id="CAJ1945369.1"/>
    </source>
</evidence>